<comment type="function">
    <text evidence="1">Possible endonuclease which induces a single-strand cut and initiates DNA replication.</text>
</comment>
<dbReference type="GO" id="GO:0006260">
    <property type="term" value="P:DNA replication"/>
    <property type="evidence" value="ECO:0007669"/>
    <property type="project" value="UniProtKB-KW"/>
</dbReference>
<organism evidence="8 9">
    <name type="scientific">Vibrio cincinnatiensis DSM 19608</name>
    <dbReference type="NCBI Taxonomy" id="1123491"/>
    <lineage>
        <taxon>Bacteria</taxon>
        <taxon>Pseudomonadati</taxon>
        <taxon>Pseudomonadota</taxon>
        <taxon>Gammaproteobacteria</taxon>
        <taxon>Vibrionales</taxon>
        <taxon>Vibrionaceae</taxon>
        <taxon>Vibrio</taxon>
    </lineage>
</organism>
<sequence>MKEIDYNLIERDDQAFVRQRLSCFPLSIQWLLFKEYQNQPTKFERNTYLRLTTDQLAEKLSIPLDQLALNLSEDELRQKAKEYAKATLAMRRYYLNDEEALSNVHHFVQSHGVTICRDGAYSLNGELSRYSDHQWWLRQLRKALRRNIEVVQHHLNQVNNKKSLYCSPLTLQARRQQKAYQQAYLENTFAVNEQGDRFSLLELSQKGVADPKIRKGELMVRARGFEEMANELGHVATFITFTCPSKYHRSYSQSGQVNPKWAGYTPLDGQHYLNAIWQLIRSKLNRRGIRFYGFRVAEPQHDGTPHWHLLLFVEPEHYQAMVTIMRDYALKEDGDEQGAQAHRFTEVKIDPSKGSATGYIAKYISKNIDGNHLDSGVYGEDPLEAAARVDAWAACWGIRQFQQLGGCSVTVWRELRRLKTLLGLNERQQSIVEAADKGDWKTFTAQMGGVFCTRKEQVFKPYYELSVETSTGVVKTSLYCENERVKALKGVVSAGREFITRVFQWRLEALVTTIPSTRLCHY</sequence>
<evidence type="ECO:0000256" key="5">
    <source>
        <dbReference type="ARBA" id="ARBA00022759"/>
    </source>
</evidence>
<dbReference type="AlphaFoldDB" id="A0A1T4SFJ1"/>
<dbReference type="GO" id="GO:0004519">
    <property type="term" value="F:endonuclease activity"/>
    <property type="evidence" value="ECO:0007669"/>
    <property type="project" value="UniProtKB-KW"/>
</dbReference>
<reference evidence="9" key="1">
    <citation type="submission" date="2017-02" db="EMBL/GenBank/DDBJ databases">
        <authorList>
            <person name="Varghese N."/>
            <person name="Submissions S."/>
        </authorList>
    </citation>
    <scope>NUCLEOTIDE SEQUENCE [LARGE SCALE GENOMIC DNA]</scope>
    <source>
        <strain evidence="9">DSM 19608</strain>
    </source>
</reference>
<dbReference type="GO" id="GO:0016787">
    <property type="term" value="F:hydrolase activity"/>
    <property type="evidence" value="ECO:0007669"/>
    <property type="project" value="UniProtKB-KW"/>
</dbReference>
<dbReference type="STRING" id="1123491.SAMN02745782_03254"/>
<dbReference type="InterPro" id="IPR008766">
    <property type="entry name" value="Replication_gene_A-like"/>
</dbReference>
<evidence type="ECO:0000256" key="1">
    <source>
        <dbReference type="ARBA" id="ARBA00003293"/>
    </source>
</evidence>
<gene>
    <name evidence="8" type="ORF">SAMN02745782_03254</name>
</gene>
<evidence type="ECO:0000313" key="8">
    <source>
        <dbReference type="EMBL" id="SKA26933.1"/>
    </source>
</evidence>
<dbReference type="RefSeq" id="WP_078927567.1">
    <property type="nucleotide sequence ID" value="NZ_FUXB01000026.1"/>
</dbReference>
<evidence type="ECO:0000259" key="7">
    <source>
        <dbReference type="Pfam" id="PF05840"/>
    </source>
</evidence>
<name>A0A1T4SFJ1_VIBCI</name>
<accession>A0A1T4SFJ1</accession>
<evidence type="ECO:0000256" key="4">
    <source>
        <dbReference type="ARBA" id="ARBA00022722"/>
    </source>
</evidence>
<evidence type="ECO:0000313" key="9">
    <source>
        <dbReference type="Proteomes" id="UP000190834"/>
    </source>
</evidence>
<dbReference type="Proteomes" id="UP000190834">
    <property type="component" value="Unassembled WGS sequence"/>
</dbReference>
<evidence type="ECO:0000256" key="3">
    <source>
        <dbReference type="ARBA" id="ARBA00022705"/>
    </source>
</evidence>
<keyword evidence="9" id="KW-1185">Reference proteome</keyword>
<evidence type="ECO:0000256" key="6">
    <source>
        <dbReference type="ARBA" id="ARBA00022801"/>
    </source>
</evidence>
<protein>
    <submittedName>
        <fullName evidence="8">Bacteriophage replication gene A protein (GPA)</fullName>
    </submittedName>
</protein>
<dbReference type="OrthoDB" id="5568266at2"/>
<keyword evidence="4" id="KW-0540">Nuclease</keyword>
<proteinExistence type="inferred from homology"/>
<keyword evidence="6" id="KW-0378">Hydrolase</keyword>
<keyword evidence="3" id="KW-0235">DNA replication</keyword>
<keyword evidence="5" id="KW-0255">Endonuclease</keyword>
<dbReference type="Pfam" id="PF05840">
    <property type="entry name" value="Phage_GPA"/>
    <property type="match status" value="1"/>
</dbReference>
<dbReference type="EMBL" id="FUXB01000026">
    <property type="protein sequence ID" value="SKA26933.1"/>
    <property type="molecule type" value="Genomic_DNA"/>
</dbReference>
<feature type="domain" description="Replication gene A protein-like" evidence="7">
    <location>
        <begin position="122"/>
        <end position="371"/>
    </location>
</feature>
<comment type="similarity">
    <text evidence="2">Belongs to the phage GPA family.</text>
</comment>
<evidence type="ECO:0000256" key="2">
    <source>
        <dbReference type="ARBA" id="ARBA00009260"/>
    </source>
</evidence>